<dbReference type="GO" id="GO:0016887">
    <property type="term" value="F:ATP hydrolysis activity"/>
    <property type="evidence" value="ECO:0007669"/>
    <property type="project" value="InterPro"/>
</dbReference>
<feature type="domain" description="AAA+ ATPase" evidence="11">
    <location>
        <begin position="155"/>
        <end position="336"/>
    </location>
</feature>
<keyword evidence="4" id="KW-0547">Nucleotide-binding</keyword>
<dbReference type="InterPro" id="IPR003593">
    <property type="entry name" value="AAA+_ATPase"/>
</dbReference>
<dbReference type="Pfam" id="PF00006">
    <property type="entry name" value="ATP-synt_ab"/>
    <property type="match status" value="1"/>
</dbReference>
<keyword evidence="13" id="KW-1185">Reference proteome</keyword>
<evidence type="ECO:0000256" key="10">
    <source>
        <dbReference type="ARBA" id="ARBA00034006"/>
    </source>
</evidence>
<dbReference type="CDD" id="cd01426">
    <property type="entry name" value="ATP-synt_F1_V1_A1_AB_FliI_N"/>
    <property type="match status" value="1"/>
</dbReference>
<dbReference type="InterPro" id="IPR004100">
    <property type="entry name" value="ATPase_F1/V1/A1_a/bsu_N"/>
</dbReference>
<evidence type="ECO:0000256" key="9">
    <source>
        <dbReference type="ARBA" id="ARBA00023196"/>
    </source>
</evidence>
<dbReference type="InterPro" id="IPR050053">
    <property type="entry name" value="ATPase_alpha/beta_chains"/>
</dbReference>
<dbReference type="NCBIfam" id="TIGR01026">
    <property type="entry name" value="fliI_yscN"/>
    <property type="match status" value="1"/>
</dbReference>
<keyword evidence="8" id="KW-0472">Membrane</keyword>
<dbReference type="GO" id="GO:0030257">
    <property type="term" value="C:type III protein secretion system complex"/>
    <property type="evidence" value="ECO:0007669"/>
    <property type="project" value="InterPro"/>
</dbReference>
<dbReference type="SMART" id="SM00382">
    <property type="entry name" value="AAA"/>
    <property type="match status" value="1"/>
</dbReference>
<sequence length="433" mass="47201">MTMKPRRFLQRLATPSRLSGPILEAELKDVSIGEICLVRRRWEDREPAAQAQVVGFSRDKAILSLLGQADGLSRSSLVEPTGAAAKCRPSDAWLGAVLDASGKIVDRFDAGPAVHTVAPERALLAEPPGYGERRGVDTRFHTGVRAIDGLLPCGAGQRIGIFAPAGCGKTSLLQMLMGGVEADVVVVGLIGERGREIAEFVDELRHSPLMQRCVLVFAASDYSAAERCNAALLATTAAEHFRDAGMRVALFIDSLTRYARAHRDLALAAGEPPVRRGFPASVYSGLPHFLERTGATRTGSITAFYTVLLEGDEEPDPMADEIRSILDGHIYLSKPLSERHHFPAIDILRSLSRVGPRVASPEHWQAASRARAMLARIERLQTLVEYGDYQMGNNADDDRALQASGALNGWLQQAISERSTLEQTLRWLDEIIH</sequence>
<evidence type="ECO:0000256" key="8">
    <source>
        <dbReference type="ARBA" id="ARBA00023136"/>
    </source>
</evidence>
<dbReference type="InterPro" id="IPR020003">
    <property type="entry name" value="ATPase_a/bsu_AS"/>
</dbReference>
<keyword evidence="7" id="KW-1278">Translocase</keyword>
<evidence type="ECO:0000313" key="13">
    <source>
        <dbReference type="Proteomes" id="UP000414233"/>
    </source>
</evidence>
<keyword evidence="6" id="KW-0653">Protein transport</keyword>
<comment type="subcellular location">
    <subcellularLocation>
        <location evidence="1">Cytoplasm</location>
    </subcellularLocation>
</comment>
<protein>
    <submittedName>
        <fullName evidence="12">EscN/YscN/HrcN family type III secretion system ATPase</fullName>
    </submittedName>
</protein>
<dbReference type="InterPro" id="IPR005714">
    <property type="entry name" value="ATPase_T3SS_FliI/YscN"/>
</dbReference>
<dbReference type="EMBL" id="CABPRZ010000004">
    <property type="protein sequence ID" value="VVD84570.1"/>
    <property type="molecule type" value="Genomic_DNA"/>
</dbReference>
<dbReference type="Pfam" id="PF02874">
    <property type="entry name" value="ATP-synt_ab_N"/>
    <property type="match status" value="1"/>
</dbReference>
<dbReference type="PANTHER" id="PTHR15184">
    <property type="entry name" value="ATP SYNTHASE"/>
    <property type="match status" value="1"/>
</dbReference>
<dbReference type="GO" id="GO:0008564">
    <property type="term" value="F:protein-exporting ATPase activity"/>
    <property type="evidence" value="ECO:0007669"/>
    <property type="project" value="UniProtKB-EC"/>
</dbReference>
<dbReference type="NCBIfam" id="NF006012">
    <property type="entry name" value="PRK08149.1"/>
    <property type="match status" value="1"/>
</dbReference>
<dbReference type="GO" id="GO:0046933">
    <property type="term" value="F:proton-transporting ATP synthase activity, rotational mechanism"/>
    <property type="evidence" value="ECO:0007669"/>
    <property type="project" value="TreeGrafter"/>
</dbReference>
<accession>A0A5E4T901</accession>
<dbReference type="Pfam" id="PF18269">
    <property type="entry name" value="T3SS_ATPase_C"/>
    <property type="match status" value="1"/>
</dbReference>
<keyword evidence="3" id="KW-0963">Cytoplasm</keyword>
<dbReference type="InterPro" id="IPR027417">
    <property type="entry name" value="P-loop_NTPase"/>
</dbReference>
<evidence type="ECO:0000256" key="3">
    <source>
        <dbReference type="ARBA" id="ARBA00022490"/>
    </source>
</evidence>
<dbReference type="SUPFAM" id="SSF52540">
    <property type="entry name" value="P-loop containing nucleoside triphosphate hydrolases"/>
    <property type="match status" value="1"/>
</dbReference>
<proteinExistence type="predicted"/>
<dbReference type="FunFam" id="3.40.50.12240:FF:000002">
    <property type="entry name" value="Flagellum-specific ATP synthase FliI"/>
    <property type="match status" value="1"/>
</dbReference>
<dbReference type="PROSITE" id="PS00152">
    <property type="entry name" value="ATPASE_ALPHA_BETA"/>
    <property type="match status" value="1"/>
</dbReference>
<evidence type="ECO:0000259" key="11">
    <source>
        <dbReference type="SMART" id="SM00382"/>
    </source>
</evidence>
<organism evidence="12 13">
    <name type="scientific">Pandoraea terrae</name>
    <dbReference type="NCBI Taxonomy" id="1537710"/>
    <lineage>
        <taxon>Bacteria</taxon>
        <taxon>Pseudomonadati</taxon>
        <taxon>Pseudomonadota</taxon>
        <taxon>Betaproteobacteria</taxon>
        <taxon>Burkholderiales</taxon>
        <taxon>Burkholderiaceae</taxon>
        <taxon>Pandoraea</taxon>
    </lineage>
</organism>
<dbReference type="Proteomes" id="UP000414233">
    <property type="component" value="Unassembled WGS sequence"/>
</dbReference>
<keyword evidence="9" id="KW-0139">CF(1)</keyword>
<evidence type="ECO:0000256" key="1">
    <source>
        <dbReference type="ARBA" id="ARBA00004496"/>
    </source>
</evidence>
<dbReference type="Gene3D" id="3.40.50.12240">
    <property type="match status" value="1"/>
</dbReference>
<keyword evidence="2" id="KW-0813">Transport</keyword>
<evidence type="ECO:0000256" key="4">
    <source>
        <dbReference type="ARBA" id="ARBA00022741"/>
    </source>
</evidence>
<comment type="catalytic activity">
    <reaction evidence="10">
        <text>ATP + H2O + cellular proteinSide 1 = ADP + phosphate + cellular proteinSide 2.</text>
        <dbReference type="EC" id="7.4.2.8"/>
    </reaction>
</comment>
<dbReference type="InterPro" id="IPR040627">
    <property type="entry name" value="T3SS_ATPase_C"/>
</dbReference>
<name>A0A5E4T901_9BURK</name>
<dbReference type="InterPro" id="IPR000194">
    <property type="entry name" value="ATPase_F1/V1/A1_a/bsu_nucl-bd"/>
</dbReference>
<keyword evidence="5" id="KW-0067">ATP-binding</keyword>
<evidence type="ECO:0000313" key="12">
    <source>
        <dbReference type="EMBL" id="VVD84570.1"/>
    </source>
</evidence>
<gene>
    <name evidence="12" type="ORF">PTE30175_01233</name>
</gene>
<dbReference type="GO" id="GO:0030254">
    <property type="term" value="P:protein secretion by the type III secretion system"/>
    <property type="evidence" value="ECO:0007669"/>
    <property type="project" value="InterPro"/>
</dbReference>
<dbReference type="AlphaFoldDB" id="A0A5E4T901"/>
<evidence type="ECO:0000256" key="7">
    <source>
        <dbReference type="ARBA" id="ARBA00022967"/>
    </source>
</evidence>
<evidence type="ECO:0000256" key="5">
    <source>
        <dbReference type="ARBA" id="ARBA00022840"/>
    </source>
</evidence>
<dbReference type="GO" id="GO:0005737">
    <property type="term" value="C:cytoplasm"/>
    <property type="evidence" value="ECO:0007669"/>
    <property type="project" value="UniProtKB-SubCell"/>
</dbReference>
<dbReference type="GO" id="GO:0045259">
    <property type="term" value="C:proton-transporting ATP synthase complex"/>
    <property type="evidence" value="ECO:0007669"/>
    <property type="project" value="UniProtKB-KW"/>
</dbReference>
<dbReference type="PANTHER" id="PTHR15184:SF9">
    <property type="entry name" value="SPI-1 TYPE 3 SECRETION SYSTEM ATPASE"/>
    <property type="match status" value="1"/>
</dbReference>
<evidence type="ECO:0000256" key="6">
    <source>
        <dbReference type="ARBA" id="ARBA00022927"/>
    </source>
</evidence>
<reference evidence="12 13" key="1">
    <citation type="submission" date="2019-08" db="EMBL/GenBank/DDBJ databases">
        <authorList>
            <person name="Peeters C."/>
        </authorList>
    </citation>
    <scope>NUCLEOTIDE SEQUENCE [LARGE SCALE GENOMIC DNA]</scope>
    <source>
        <strain evidence="12 13">LMG 30175</strain>
    </source>
</reference>
<dbReference type="GO" id="GO:0005524">
    <property type="term" value="F:ATP binding"/>
    <property type="evidence" value="ECO:0007669"/>
    <property type="project" value="UniProtKB-KW"/>
</dbReference>
<evidence type="ECO:0000256" key="2">
    <source>
        <dbReference type="ARBA" id="ARBA00022448"/>
    </source>
</evidence>
<keyword evidence="9" id="KW-0066">ATP synthesis</keyword>